<keyword evidence="3" id="KW-1185">Reference proteome</keyword>
<feature type="domain" description="F-box" evidence="1">
    <location>
        <begin position="1"/>
        <end position="52"/>
    </location>
</feature>
<dbReference type="InterPro" id="IPR001810">
    <property type="entry name" value="F-box_dom"/>
</dbReference>
<dbReference type="OrthoDB" id="20872at2759"/>
<dbReference type="Pfam" id="PF12937">
    <property type="entry name" value="F-box-like"/>
    <property type="match status" value="1"/>
</dbReference>
<sequence length="292" mass="32096">MSISSIPTELLVQITSGLGTRDLAALVLCCRTLHRRFEPSLYGTQERLMKVMRYDCLHGNPHIIDRAKSYGASISIVPICVKRHGGSGEEQGGVLTLYLTAKANQLSTFRYLLDCGASIEGDKPNRLRPQIVRLMKKLAAPQIVELLHAFLEKGLDAQVRYLRNGQIAWPLVPAILSGASPELVQLLLDKGADPNQLLHIASRKRKLVLSPLSAAISVGSREVLDLLASNGASFTGRHSRCVVNEPIQLPIFAAAKAMANNPSLGIQWMRLCIDNNCDINQVVRTTTRWCNK</sequence>
<gene>
    <name evidence="2" type="ORF">HIM_09001</name>
</gene>
<protein>
    <recommendedName>
        <fullName evidence="1">F-box domain-containing protein</fullName>
    </recommendedName>
</protein>
<dbReference type="AlphaFoldDB" id="A0A0F7ZY00"/>
<dbReference type="SUPFAM" id="SSF81383">
    <property type="entry name" value="F-box domain"/>
    <property type="match status" value="1"/>
</dbReference>
<evidence type="ECO:0000313" key="3">
    <source>
        <dbReference type="Proteomes" id="UP000054481"/>
    </source>
</evidence>
<dbReference type="Gene3D" id="1.25.40.20">
    <property type="entry name" value="Ankyrin repeat-containing domain"/>
    <property type="match status" value="1"/>
</dbReference>
<dbReference type="PROSITE" id="PS50181">
    <property type="entry name" value="FBOX"/>
    <property type="match status" value="1"/>
</dbReference>
<accession>A0A0F7ZY00</accession>
<dbReference type="EMBL" id="KQ030568">
    <property type="protein sequence ID" value="KJZ71607.1"/>
    <property type="molecule type" value="Genomic_DNA"/>
</dbReference>
<evidence type="ECO:0000313" key="2">
    <source>
        <dbReference type="EMBL" id="KJZ71607.1"/>
    </source>
</evidence>
<dbReference type="CDD" id="cd09917">
    <property type="entry name" value="F-box_SF"/>
    <property type="match status" value="1"/>
</dbReference>
<dbReference type="InterPro" id="IPR036047">
    <property type="entry name" value="F-box-like_dom_sf"/>
</dbReference>
<dbReference type="SUPFAM" id="SSF48403">
    <property type="entry name" value="Ankyrin repeat"/>
    <property type="match status" value="1"/>
</dbReference>
<dbReference type="Proteomes" id="UP000054481">
    <property type="component" value="Unassembled WGS sequence"/>
</dbReference>
<evidence type="ECO:0000259" key="1">
    <source>
        <dbReference type="PROSITE" id="PS50181"/>
    </source>
</evidence>
<dbReference type="InterPro" id="IPR036770">
    <property type="entry name" value="Ankyrin_rpt-contain_sf"/>
</dbReference>
<proteinExistence type="predicted"/>
<name>A0A0F7ZY00_9HYPO</name>
<organism evidence="2 3">
    <name type="scientific">Hirsutella minnesotensis 3608</name>
    <dbReference type="NCBI Taxonomy" id="1043627"/>
    <lineage>
        <taxon>Eukaryota</taxon>
        <taxon>Fungi</taxon>
        <taxon>Dikarya</taxon>
        <taxon>Ascomycota</taxon>
        <taxon>Pezizomycotina</taxon>
        <taxon>Sordariomycetes</taxon>
        <taxon>Hypocreomycetidae</taxon>
        <taxon>Hypocreales</taxon>
        <taxon>Ophiocordycipitaceae</taxon>
        <taxon>Hirsutella</taxon>
    </lineage>
</organism>
<reference evidence="2 3" key="1">
    <citation type="journal article" date="2014" name="Genome Biol. Evol.">
        <title>Comparative genomics and transcriptomics analyses reveal divergent lifestyle features of nematode endoparasitic fungus Hirsutella minnesotensis.</title>
        <authorList>
            <person name="Lai Y."/>
            <person name="Liu K."/>
            <person name="Zhang X."/>
            <person name="Zhang X."/>
            <person name="Li K."/>
            <person name="Wang N."/>
            <person name="Shu C."/>
            <person name="Wu Y."/>
            <person name="Wang C."/>
            <person name="Bushley K.E."/>
            <person name="Xiang M."/>
            <person name="Liu X."/>
        </authorList>
    </citation>
    <scope>NUCLEOTIDE SEQUENCE [LARGE SCALE GENOMIC DNA]</scope>
    <source>
        <strain evidence="2 3">3608</strain>
    </source>
</reference>